<dbReference type="Proteomes" id="UP001320715">
    <property type="component" value="Unassembled WGS sequence"/>
</dbReference>
<evidence type="ECO:0000259" key="1">
    <source>
        <dbReference type="Pfam" id="PF12146"/>
    </source>
</evidence>
<comment type="caution">
    <text evidence="2">The sequence shown here is derived from an EMBL/GenBank/DDBJ whole genome shotgun (WGS) entry which is preliminary data.</text>
</comment>
<dbReference type="RefSeq" id="WP_252914624.1">
    <property type="nucleotide sequence ID" value="NZ_JAAAML010000001.1"/>
</dbReference>
<keyword evidence="2" id="KW-0378">Hydrolase</keyword>
<protein>
    <submittedName>
        <fullName evidence="2">Alpha/beta fold hydrolase</fullName>
    </submittedName>
</protein>
<keyword evidence="3" id="KW-1185">Reference proteome</keyword>
<evidence type="ECO:0000313" key="2">
    <source>
        <dbReference type="EMBL" id="MCO6407211.1"/>
    </source>
</evidence>
<dbReference type="SUPFAM" id="SSF53474">
    <property type="entry name" value="alpha/beta-Hydrolases"/>
    <property type="match status" value="1"/>
</dbReference>
<proteinExistence type="predicted"/>
<feature type="domain" description="Serine aminopeptidase S33" evidence="1">
    <location>
        <begin position="28"/>
        <end position="291"/>
    </location>
</feature>
<organism evidence="2 3">
    <name type="scientific">Hoeflea alexandrii</name>
    <dbReference type="NCBI Taxonomy" id="288436"/>
    <lineage>
        <taxon>Bacteria</taxon>
        <taxon>Pseudomonadati</taxon>
        <taxon>Pseudomonadota</taxon>
        <taxon>Alphaproteobacteria</taxon>
        <taxon>Hyphomicrobiales</taxon>
        <taxon>Rhizobiaceae</taxon>
        <taxon>Hoeflea</taxon>
    </lineage>
</organism>
<dbReference type="PANTHER" id="PTHR11614">
    <property type="entry name" value="PHOSPHOLIPASE-RELATED"/>
    <property type="match status" value="1"/>
</dbReference>
<name>A0ABT1CP92_9HYPH</name>
<accession>A0ABT1CP92</accession>
<evidence type="ECO:0000313" key="3">
    <source>
        <dbReference type="Proteomes" id="UP001320715"/>
    </source>
</evidence>
<dbReference type="InterPro" id="IPR022742">
    <property type="entry name" value="Hydrolase_4"/>
</dbReference>
<gene>
    <name evidence="2" type="ORF">GTW23_03405</name>
</gene>
<dbReference type="GO" id="GO:0016787">
    <property type="term" value="F:hydrolase activity"/>
    <property type="evidence" value="ECO:0007669"/>
    <property type="project" value="UniProtKB-KW"/>
</dbReference>
<dbReference type="InterPro" id="IPR051044">
    <property type="entry name" value="MAG_DAG_Lipase"/>
</dbReference>
<reference evidence="2 3" key="1">
    <citation type="submission" date="2020-01" db="EMBL/GenBank/DDBJ databases">
        <title>Genomes of bacteria type strains.</title>
        <authorList>
            <person name="Chen J."/>
            <person name="Zhu S."/>
            <person name="Yang J."/>
        </authorList>
    </citation>
    <scope>NUCLEOTIDE SEQUENCE [LARGE SCALE GENOMIC DNA]</scope>
    <source>
        <strain evidence="2 3">DSM 16655</strain>
    </source>
</reference>
<sequence>MSDFSAFPHSSPSGATLAVRHVPATITPRAVVQINHGLAEHAARYQRFARFLATRGYHVYVHDHRGHGATRASDSIPGAFASKDGASKVIADVAAIHALIGERHPGLPVVTFGHSMGGLIALNFAETHPAASAALAVWNSNFNAGLAGRAGQVALRLEAFFKGSDTPSAILPKLTFQAWANAMPDRRTDFDWLSRDPLEVDLYVVDPLSGWDATVSMWQDVFRLIYAGGDAVNLAKLPKALPVHLIGGAEDPATDKGEAIAWLAEQMQKADLSDVTVEILAATRHETLNEINRDQSMAGFAAWLDSRIAAPMQA</sequence>
<dbReference type="InterPro" id="IPR029058">
    <property type="entry name" value="AB_hydrolase_fold"/>
</dbReference>
<dbReference type="Gene3D" id="3.40.50.1820">
    <property type="entry name" value="alpha/beta hydrolase"/>
    <property type="match status" value="1"/>
</dbReference>
<dbReference type="EMBL" id="JAAAML010000001">
    <property type="protein sequence ID" value="MCO6407211.1"/>
    <property type="molecule type" value="Genomic_DNA"/>
</dbReference>
<dbReference type="Pfam" id="PF12146">
    <property type="entry name" value="Hydrolase_4"/>
    <property type="match status" value="1"/>
</dbReference>